<accession>A0AAD4VKL6</accession>
<dbReference type="AlphaFoldDB" id="A0AAD4VKL6"/>
<dbReference type="Proteomes" id="UP001054821">
    <property type="component" value="Chromosome 6"/>
</dbReference>
<comment type="caution">
    <text evidence="1">The sequence shown here is derived from an EMBL/GenBank/DDBJ whole genome shotgun (WGS) entry which is preliminary data.</text>
</comment>
<evidence type="ECO:0000313" key="1">
    <source>
        <dbReference type="EMBL" id="KAI5325651.1"/>
    </source>
</evidence>
<evidence type="ECO:0000313" key="2">
    <source>
        <dbReference type="Proteomes" id="UP001054821"/>
    </source>
</evidence>
<dbReference type="EMBL" id="JAJFAZ020000006">
    <property type="protein sequence ID" value="KAI5325651.1"/>
    <property type="molecule type" value="Genomic_DNA"/>
</dbReference>
<name>A0AAD4VKL6_PRUDU</name>
<reference evidence="1 2" key="1">
    <citation type="journal article" date="2022" name="G3 (Bethesda)">
        <title>Whole-genome sequence and methylome profiling of the almond [Prunus dulcis (Mill.) D.A. Webb] cultivar 'Nonpareil'.</title>
        <authorList>
            <person name="D'Amico-Willman K.M."/>
            <person name="Ouma W.Z."/>
            <person name="Meulia T."/>
            <person name="Sideli G.M."/>
            <person name="Gradziel T.M."/>
            <person name="Fresnedo-Ramirez J."/>
        </authorList>
    </citation>
    <scope>NUCLEOTIDE SEQUENCE [LARGE SCALE GENOMIC DNA]</scope>
    <source>
        <strain evidence="1">Clone GOH B32 T37-40</strain>
    </source>
</reference>
<gene>
    <name evidence="1" type="ORF">L3X38_034725</name>
</gene>
<sequence>MVIDVVLCLPVESLEVLKNFVTLPFSKSYSARGIWSWPAYGIWYLSLTTTIEMEFDSPDKAIQDKAQKKQVLNDFNHVVGQQNHKIM</sequence>
<keyword evidence="2" id="KW-1185">Reference proteome</keyword>
<protein>
    <submittedName>
        <fullName evidence="1">Uncharacterized protein</fullName>
    </submittedName>
</protein>
<proteinExistence type="predicted"/>
<organism evidence="1 2">
    <name type="scientific">Prunus dulcis</name>
    <name type="common">Almond</name>
    <name type="synonym">Amygdalus dulcis</name>
    <dbReference type="NCBI Taxonomy" id="3755"/>
    <lineage>
        <taxon>Eukaryota</taxon>
        <taxon>Viridiplantae</taxon>
        <taxon>Streptophyta</taxon>
        <taxon>Embryophyta</taxon>
        <taxon>Tracheophyta</taxon>
        <taxon>Spermatophyta</taxon>
        <taxon>Magnoliopsida</taxon>
        <taxon>eudicotyledons</taxon>
        <taxon>Gunneridae</taxon>
        <taxon>Pentapetalae</taxon>
        <taxon>rosids</taxon>
        <taxon>fabids</taxon>
        <taxon>Rosales</taxon>
        <taxon>Rosaceae</taxon>
        <taxon>Amygdaloideae</taxon>
        <taxon>Amygdaleae</taxon>
        <taxon>Prunus</taxon>
    </lineage>
</organism>